<dbReference type="Proteomes" id="UP000823749">
    <property type="component" value="Chromosome 6"/>
</dbReference>
<comment type="caution">
    <text evidence="4">The sequence shown here is derived from an EMBL/GenBank/DDBJ whole genome shotgun (WGS) entry which is preliminary data.</text>
</comment>
<protein>
    <recommendedName>
        <fullName evidence="6">DUF4283 domain-containing protein</fullName>
    </recommendedName>
</protein>
<dbReference type="InterPro" id="IPR040256">
    <property type="entry name" value="At4g02000-like"/>
</dbReference>
<proteinExistence type="predicted"/>
<feature type="region of interest" description="Disordered" evidence="1">
    <location>
        <begin position="256"/>
        <end position="287"/>
    </location>
</feature>
<feature type="compositionally biased region" description="Basic and acidic residues" evidence="1">
    <location>
        <begin position="275"/>
        <end position="287"/>
    </location>
</feature>
<dbReference type="PANTHER" id="PTHR31286">
    <property type="entry name" value="GLYCINE-RICH CELL WALL STRUCTURAL PROTEIN 1.8-LIKE"/>
    <property type="match status" value="1"/>
</dbReference>
<dbReference type="InterPro" id="IPR025558">
    <property type="entry name" value="DUF4283"/>
</dbReference>
<sequence>MSVEEELLQKLSSFVLTNAEEEAVVLDAEDFNVSHQECARSAMGKILTQKGINLSGLKASMDLAWGYPKGLKVMEVGGGIYQFVFGNEMDLLRVLAGGPWLFSNQLIVLQRWAEGVKPDQINFSYSPFWIQLRALPLEFMSVEVGRKMMVGFGDVLEVVMAQLSGNQGRCIRVKVELDITKPIPRGKNVRTADWQPIWVSFRYEKFPHLCHYCGLVGHDDKACMLKYNESKAGIMKVNQYGVWLRASPVKAPFKKKFEGRSEGSPAESSATARASQERTEDYGRDFHNPTNSGVFKFGMRRLQWDSDNVDGDIRGGDVIPTLVSPLKIGPPIMGQMSGPRNASAIKNMEVQINGTAKAHSEGSIGSQNNIMEEDCSNPTGVEIQKKSSEETLTFGRDVYTTKVPGKGQEIIEKGEVVEGSKKRSSGRGYKKQQSNPVARGGRGRGKGKTNVEQSKRKLEMALMEVEIVEESSQSQAKKQKMGEADGVTVFPEMVEVASQKWAQENR</sequence>
<evidence type="ECO:0008006" key="6">
    <source>
        <dbReference type="Google" id="ProtNLM"/>
    </source>
</evidence>
<evidence type="ECO:0000259" key="3">
    <source>
        <dbReference type="Pfam" id="PF14392"/>
    </source>
</evidence>
<feature type="domain" description="Zinc knuckle CX2CX4HX4C" evidence="3">
    <location>
        <begin position="177"/>
        <end position="224"/>
    </location>
</feature>
<dbReference type="InterPro" id="IPR025836">
    <property type="entry name" value="Zn_knuckle_CX2CX4HX4C"/>
</dbReference>
<organism evidence="4 5">
    <name type="scientific">Rhododendron griersonianum</name>
    <dbReference type="NCBI Taxonomy" id="479676"/>
    <lineage>
        <taxon>Eukaryota</taxon>
        <taxon>Viridiplantae</taxon>
        <taxon>Streptophyta</taxon>
        <taxon>Embryophyta</taxon>
        <taxon>Tracheophyta</taxon>
        <taxon>Spermatophyta</taxon>
        <taxon>Magnoliopsida</taxon>
        <taxon>eudicotyledons</taxon>
        <taxon>Gunneridae</taxon>
        <taxon>Pentapetalae</taxon>
        <taxon>asterids</taxon>
        <taxon>Ericales</taxon>
        <taxon>Ericaceae</taxon>
        <taxon>Ericoideae</taxon>
        <taxon>Rhodoreae</taxon>
        <taxon>Rhododendron</taxon>
    </lineage>
</organism>
<name>A0AAV6JS26_9ERIC</name>
<evidence type="ECO:0000313" key="5">
    <source>
        <dbReference type="Proteomes" id="UP000823749"/>
    </source>
</evidence>
<accession>A0AAV6JS26</accession>
<dbReference type="Pfam" id="PF14392">
    <property type="entry name" value="zf-CCHC_4"/>
    <property type="match status" value="1"/>
</dbReference>
<feature type="region of interest" description="Disordered" evidence="1">
    <location>
        <begin position="417"/>
        <end position="455"/>
    </location>
</feature>
<evidence type="ECO:0000256" key="1">
    <source>
        <dbReference type="SAM" id="MobiDB-lite"/>
    </source>
</evidence>
<evidence type="ECO:0000259" key="2">
    <source>
        <dbReference type="Pfam" id="PF14111"/>
    </source>
</evidence>
<dbReference type="EMBL" id="JACTNZ010000006">
    <property type="protein sequence ID" value="KAG5542882.1"/>
    <property type="molecule type" value="Genomic_DNA"/>
</dbReference>
<gene>
    <name evidence="4" type="ORF">RHGRI_015839</name>
</gene>
<reference evidence="4 5" key="1">
    <citation type="submission" date="2020-08" db="EMBL/GenBank/DDBJ databases">
        <title>Plant Genome Project.</title>
        <authorList>
            <person name="Zhang R.-G."/>
        </authorList>
    </citation>
    <scope>NUCLEOTIDE SEQUENCE [LARGE SCALE GENOMIC DNA]</scope>
    <source>
        <strain evidence="4">WSP0</strain>
        <tissue evidence="4">Leaf</tissue>
    </source>
</reference>
<feature type="domain" description="DUF4283" evidence="2">
    <location>
        <begin position="36"/>
        <end position="120"/>
    </location>
</feature>
<keyword evidence="5" id="KW-1185">Reference proteome</keyword>
<evidence type="ECO:0000313" key="4">
    <source>
        <dbReference type="EMBL" id="KAG5542882.1"/>
    </source>
</evidence>
<dbReference type="Pfam" id="PF14111">
    <property type="entry name" value="DUF4283"/>
    <property type="match status" value="1"/>
</dbReference>
<dbReference type="AlphaFoldDB" id="A0AAV6JS26"/>
<dbReference type="PANTHER" id="PTHR31286:SF178">
    <property type="entry name" value="DUF4283 DOMAIN-CONTAINING PROTEIN"/>
    <property type="match status" value="1"/>
</dbReference>